<organism evidence="1 2">
    <name type="scientific">Natronocalculus amylovorans</name>
    <dbReference type="NCBI Taxonomy" id="2917812"/>
    <lineage>
        <taxon>Archaea</taxon>
        <taxon>Methanobacteriati</taxon>
        <taxon>Methanobacteriota</taxon>
        <taxon>Stenosarchaea group</taxon>
        <taxon>Halobacteria</taxon>
        <taxon>Halobacteriales</taxon>
        <taxon>Haloferacaceae</taxon>
        <taxon>Natronocalculus</taxon>
    </lineage>
</organism>
<dbReference type="Proteomes" id="UP001203207">
    <property type="component" value="Unassembled WGS sequence"/>
</dbReference>
<name>A0AAE3G079_9EURY</name>
<gene>
    <name evidence="1" type="ORF">AArcSt2_14270</name>
</gene>
<proteinExistence type="predicted"/>
<reference evidence="1" key="1">
    <citation type="journal article" date="2022" name="Syst. Appl. Microbiol.">
        <title>Natronocalculus amylovorans gen. nov., sp. nov., and Natranaeroarchaeum aerophilus sp. nov., dominant culturable amylolytic natronoarchaea from hypersaline soda lakes in southwestern Siberia.</title>
        <authorList>
            <person name="Sorokin D.Y."/>
            <person name="Elcheninov A.G."/>
            <person name="Khizhniak T.V."/>
            <person name="Koenen M."/>
            <person name="Bale N.J."/>
            <person name="Damste J.S.S."/>
            <person name="Kublanov I.V."/>
        </authorList>
    </citation>
    <scope>NUCLEOTIDE SEQUENCE</scope>
    <source>
        <strain evidence="1">AArc-St2</strain>
    </source>
</reference>
<sequence length="317" mass="35922">MRTLVISIDAELGWGFHDLADPPADRLENGRSGWLTLIDLLDTYNLPATWAIVGHLFLSDCDGFHSQHPLGSEWFEREHSSWITRPDLRFGRDLIDDIVASPVEHEIGCHTFSHVEFGADYTTQDVARAEVIESIRAAQSYETPFESFVFPRNNIGHRDILAEWGFSCYRGTQPRSYGLSRAGRIAEKIVHSTISAPPVVTPTIDEYGLVNIPASLFLFTIDNRPRDVANAIWNDPIVTQVDRGIKNLIEGEEGVFHIWLHPNNIRDQRDVDRMDAIFDLISTARSKHELTVKTMGQVAAEYHTQNNPQPPTQVDRR</sequence>
<dbReference type="GO" id="GO:0005975">
    <property type="term" value="P:carbohydrate metabolic process"/>
    <property type="evidence" value="ECO:0007669"/>
    <property type="project" value="InterPro"/>
</dbReference>
<dbReference type="EMBL" id="JAKRVX010000007">
    <property type="protein sequence ID" value="MCL9818105.1"/>
    <property type="molecule type" value="Genomic_DNA"/>
</dbReference>
<dbReference type="AlphaFoldDB" id="A0AAE3G079"/>
<reference evidence="1" key="2">
    <citation type="submission" date="2022-02" db="EMBL/GenBank/DDBJ databases">
        <authorList>
            <person name="Elcheninov A.G."/>
            <person name="Sorokin D.Y."/>
            <person name="Kublanov I.V."/>
        </authorList>
    </citation>
    <scope>NUCLEOTIDE SEQUENCE</scope>
    <source>
        <strain evidence="1">AArc-St2</strain>
    </source>
</reference>
<dbReference type="RefSeq" id="WP_174654995.1">
    <property type="nucleotide sequence ID" value="NZ_JAKRVX010000007.1"/>
</dbReference>
<dbReference type="InterPro" id="IPR011330">
    <property type="entry name" value="Glyco_hydro/deAcase_b/a-brl"/>
</dbReference>
<comment type="caution">
    <text evidence="1">The sequence shown here is derived from an EMBL/GenBank/DDBJ whole genome shotgun (WGS) entry which is preliminary data.</text>
</comment>
<dbReference type="Gene3D" id="3.20.20.370">
    <property type="entry name" value="Glycoside hydrolase/deacetylase"/>
    <property type="match status" value="1"/>
</dbReference>
<accession>A0AAE3G079</accession>
<evidence type="ECO:0000313" key="2">
    <source>
        <dbReference type="Proteomes" id="UP001203207"/>
    </source>
</evidence>
<keyword evidence="2" id="KW-1185">Reference proteome</keyword>
<evidence type="ECO:0000313" key="1">
    <source>
        <dbReference type="EMBL" id="MCL9818105.1"/>
    </source>
</evidence>
<protein>
    <submittedName>
        <fullName evidence="1">Polysaccharide deacetylase family protein</fullName>
    </submittedName>
</protein>
<dbReference type="SUPFAM" id="SSF88713">
    <property type="entry name" value="Glycoside hydrolase/deacetylase"/>
    <property type="match status" value="1"/>
</dbReference>